<evidence type="ECO:0000259" key="5">
    <source>
        <dbReference type="Pfam" id="PF00107"/>
    </source>
</evidence>
<keyword evidence="1 4" id="KW-0479">Metal-binding</keyword>
<dbReference type="GO" id="GO:0008270">
    <property type="term" value="F:zinc ion binding"/>
    <property type="evidence" value="ECO:0007669"/>
    <property type="project" value="InterPro"/>
</dbReference>
<evidence type="ECO:0000256" key="2">
    <source>
        <dbReference type="ARBA" id="ARBA00022833"/>
    </source>
</evidence>
<dbReference type="Proteomes" id="UP000440978">
    <property type="component" value="Unassembled WGS sequence"/>
</dbReference>
<dbReference type="InterPro" id="IPR002328">
    <property type="entry name" value="ADH_Zn_CS"/>
</dbReference>
<protein>
    <submittedName>
        <fullName evidence="7">Alcohol dehydrogenase catalytic domain-containing protein</fullName>
    </submittedName>
</protein>
<comment type="similarity">
    <text evidence="4">Belongs to the zinc-containing alcohol dehydrogenase family.</text>
</comment>
<dbReference type="Pfam" id="PF00107">
    <property type="entry name" value="ADH_zinc_N"/>
    <property type="match status" value="1"/>
</dbReference>
<dbReference type="SUPFAM" id="SSF50129">
    <property type="entry name" value="GroES-like"/>
    <property type="match status" value="1"/>
</dbReference>
<dbReference type="GO" id="GO:0016491">
    <property type="term" value="F:oxidoreductase activity"/>
    <property type="evidence" value="ECO:0007669"/>
    <property type="project" value="UniProtKB-KW"/>
</dbReference>
<evidence type="ECO:0000256" key="1">
    <source>
        <dbReference type="ARBA" id="ARBA00022723"/>
    </source>
</evidence>
<dbReference type="Gene3D" id="3.90.180.10">
    <property type="entry name" value="Medium-chain alcohol dehydrogenases, catalytic domain"/>
    <property type="match status" value="1"/>
</dbReference>
<dbReference type="InterPro" id="IPR013154">
    <property type="entry name" value="ADH-like_N"/>
</dbReference>
<dbReference type="AlphaFoldDB" id="A0A6N8CQ36"/>
<dbReference type="InterPro" id="IPR011032">
    <property type="entry name" value="GroES-like_sf"/>
</dbReference>
<feature type="domain" description="Alcohol dehydrogenase-like C-terminal" evidence="5">
    <location>
        <begin position="175"/>
        <end position="293"/>
    </location>
</feature>
<comment type="caution">
    <text evidence="7">The sequence shown here is derived from an EMBL/GenBank/DDBJ whole genome shotgun (WGS) entry which is preliminary data.</text>
</comment>
<dbReference type="InterPro" id="IPR036291">
    <property type="entry name" value="NAD(P)-bd_dom_sf"/>
</dbReference>
<gene>
    <name evidence="7" type="ORF">GMB86_07090</name>
</gene>
<reference evidence="7 8" key="1">
    <citation type="submission" date="2019-11" db="EMBL/GenBank/DDBJ databases">
        <title>Terrilactibacillus tamarindus sp. nov. BCM23-1 isolated from bark of Tamarindus indica.</title>
        <authorList>
            <person name="Kingkaew E."/>
            <person name="Tanasupawat S."/>
        </authorList>
    </citation>
    <scope>NUCLEOTIDE SEQUENCE [LARGE SCALE GENOMIC DNA]</scope>
    <source>
        <strain evidence="7 8">BCM23-1</strain>
    </source>
</reference>
<dbReference type="SUPFAM" id="SSF51735">
    <property type="entry name" value="NAD(P)-binding Rossmann-fold domains"/>
    <property type="match status" value="1"/>
</dbReference>
<dbReference type="InterPro" id="IPR013149">
    <property type="entry name" value="ADH-like_C"/>
</dbReference>
<evidence type="ECO:0000313" key="7">
    <source>
        <dbReference type="EMBL" id="MTT31778.1"/>
    </source>
</evidence>
<dbReference type="RefSeq" id="WP_155218152.1">
    <property type="nucleotide sequence ID" value="NZ_WNHB01000009.1"/>
</dbReference>
<feature type="domain" description="Alcohol dehydrogenase-like N-terminal" evidence="6">
    <location>
        <begin position="24"/>
        <end position="136"/>
    </location>
</feature>
<evidence type="ECO:0000313" key="8">
    <source>
        <dbReference type="Proteomes" id="UP000440978"/>
    </source>
</evidence>
<evidence type="ECO:0000256" key="4">
    <source>
        <dbReference type="RuleBase" id="RU361277"/>
    </source>
</evidence>
<comment type="cofactor">
    <cofactor evidence="4">
        <name>Zn(2+)</name>
        <dbReference type="ChEBI" id="CHEBI:29105"/>
    </cofactor>
</comment>
<keyword evidence="2 4" id="KW-0862">Zinc</keyword>
<evidence type="ECO:0000256" key="3">
    <source>
        <dbReference type="ARBA" id="ARBA00023002"/>
    </source>
</evidence>
<keyword evidence="3" id="KW-0560">Oxidoreductase</keyword>
<dbReference type="InterPro" id="IPR050129">
    <property type="entry name" value="Zn_alcohol_dh"/>
</dbReference>
<organism evidence="7 8">
    <name type="scientific">Terrilactibacillus tamarindi</name>
    <dbReference type="NCBI Taxonomy" id="2599694"/>
    <lineage>
        <taxon>Bacteria</taxon>
        <taxon>Bacillati</taxon>
        <taxon>Bacillota</taxon>
        <taxon>Bacilli</taxon>
        <taxon>Bacillales</taxon>
        <taxon>Bacillaceae</taxon>
        <taxon>Terrilactibacillus</taxon>
    </lineage>
</organism>
<keyword evidence="8" id="KW-1185">Reference proteome</keyword>
<dbReference type="PROSITE" id="PS00059">
    <property type="entry name" value="ADH_ZINC"/>
    <property type="match status" value="1"/>
</dbReference>
<name>A0A6N8CQ36_9BACI</name>
<dbReference type="CDD" id="cd08234">
    <property type="entry name" value="threonine_DH_like"/>
    <property type="match status" value="1"/>
</dbReference>
<dbReference type="EMBL" id="WNHB01000009">
    <property type="protein sequence ID" value="MTT31778.1"/>
    <property type="molecule type" value="Genomic_DNA"/>
</dbReference>
<dbReference type="Pfam" id="PF08240">
    <property type="entry name" value="ADH_N"/>
    <property type="match status" value="1"/>
</dbReference>
<evidence type="ECO:0000259" key="6">
    <source>
        <dbReference type="Pfam" id="PF08240"/>
    </source>
</evidence>
<sequence>MKALVLTGIEQMEIQDIPDEPLKDNEVKIEMKYAGICGTDKHLFNGLPGSAKAEPPIILGHENSGVITELGPKVKSNLKVGDRVSIDPNISCGFCSFCHDNKPHLCENMEAIGVTRNGGMAEYVNVPETNVYKIPDHLSFKEAAMAEPVSCMLHAINQIDIKSHYTALVVGDGLLGQLFVKYLTNHGIKKVDVSNRNPKKVNLLKKIGATTVFNPEETEHHEKYDIVIECVGVTKTQERAIASARRGGQVLMFGVGAPENVIQINPYDIFFNELTIKGAFINPHSMNEAIHVLSNKSLAVDELITHEFSLEQVPDFLSGKIKEKITKAVINLEA</sequence>
<dbReference type="PANTHER" id="PTHR43401">
    <property type="entry name" value="L-THREONINE 3-DEHYDROGENASE"/>
    <property type="match status" value="1"/>
</dbReference>
<dbReference type="Gene3D" id="3.40.50.720">
    <property type="entry name" value="NAD(P)-binding Rossmann-like Domain"/>
    <property type="match status" value="1"/>
</dbReference>
<proteinExistence type="inferred from homology"/>
<dbReference type="PANTHER" id="PTHR43401:SF2">
    <property type="entry name" value="L-THREONINE 3-DEHYDROGENASE"/>
    <property type="match status" value="1"/>
</dbReference>
<accession>A0A6N8CQ36</accession>
<dbReference type="OrthoDB" id="9770238at2"/>